<evidence type="ECO:0000313" key="2">
    <source>
        <dbReference type="Proteomes" id="UP000214720"/>
    </source>
</evidence>
<dbReference type="Proteomes" id="UP000214720">
    <property type="component" value="Unassembled WGS sequence"/>
</dbReference>
<evidence type="ECO:0000313" key="1">
    <source>
        <dbReference type="EMBL" id="OXC73935.1"/>
    </source>
</evidence>
<gene>
    <name evidence="1" type="ORF">BSU04_34250</name>
</gene>
<reference evidence="2" key="1">
    <citation type="submission" date="2017-01" db="EMBL/GenBank/DDBJ databases">
        <title>Genome Analysis of Deinococcus marmoris KOPRI26562.</title>
        <authorList>
            <person name="Kim J.H."/>
            <person name="Oh H.-M."/>
        </authorList>
    </citation>
    <scope>NUCLEOTIDE SEQUENCE [LARGE SCALE GENOMIC DNA]</scope>
    <source>
        <strain evidence="2">PAMC 26633</strain>
    </source>
</reference>
<sequence length="52" mass="5176">MGGAHSASVFLLLSRDVTSAKPAAASAAAAQAAAIVPSINMGQVGPRRDVRE</sequence>
<protein>
    <submittedName>
        <fullName evidence="1">Uncharacterized protein</fullName>
    </submittedName>
</protein>
<proteinExistence type="predicted"/>
<dbReference type="AlphaFoldDB" id="A0A226WRX7"/>
<organism evidence="1 2">
    <name type="scientific">Caballeronia sordidicola</name>
    <name type="common">Burkholderia sordidicola</name>
    <dbReference type="NCBI Taxonomy" id="196367"/>
    <lineage>
        <taxon>Bacteria</taxon>
        <taxon>Pseudomonadati</taxon>
        <taxon>Pseudomonadota</taxon>
        <taxon>Betaproteobacteria</taxon>
        <taxon>Burkholderiales</taxon>
        <taxon>Burkholderiaceae</taxon>
        <taxon>Caballeronia</taxon>
    </lineage>
</organism>
<comment type="caution">
    <text evidence="1">The sequence shown here is derived from an EMBL/GenBank/DDBJ whole genome shotgun (WGS) entry which is preliminary data.</text>
</comment>
<name>A0A226WRX7_CABSO</name>
<accession>A0A226WRX7</accession>
<dbReference type="EMBL" id="MTHB01000234">
    <property type="protein sequence ID" value="OXC73935.1"/>
    <property type="molecule type" value="Genomic_DNA"/>
</dbReference>